<dbReference type="PANTHER" id="PTHR45931:SF16">
    <property type="entry name" value="RING_U-BOX SUPERFAMILY PROTEIN"/>
    <property type="match status" value="1"/>
</dbReference>
<evidence type="ECO:0000313" key="6">
    <source>
        <dbReference type="EMBL" id="CAE7309070.1"/>
    </source>
</evidence>
<name>A0A812NEG8_9DINO</name>
<evidence type="ECO:0000256" key="3">
    <source>
        <dbReference type="ARBA" id="ARBA00022833"/>
    </source>
</evidence>
<dbReference type="AlphaFoldDB" id="A0A812NEG8"/>
<dbReference type="GO" id="GO:0005634">
    <property type="term" value="C:nucleus"/>
    <property type="evidence" value="ECO:0007669"/>
    <property type="project" value="TreeGrafter"/>
</dbReference>
<dbReference type="PANTHER" id="PTHR45931">
    <property type="entry name" value="SI:CH211-59O9.10"/>
    <property type="match status" value="1"/>
</dbReference>
<dbReference type="GO" id="GO:0061630">
    <property type="term" value="F:ubiquitin protein ligase activity"/>
    <property type="evidence" value="ECO:0007669"/>
    <property type="project" value="TreeGrafter"/>
</dbReference>
<keyword evidence="1" id="KW-0479">Metal-binding</keyword>
<keyword evidence="2 4" id="KW-0863">Zinc-finger</keyword>
<evidence type="ECO:0000313" key="7">
    <source>
        <dbReference type="Proteomes" id="UP000604046"/>
    </source>
</evidence>
<evidence type="ECO:0000256" key="1">
    <source>
        <dbReference type="ARBA" id="ARBA00022723"/>
    </source>
</evidence>
<evidence type="ECO:0000256" key="4">
    <source>
        <dbReference type="PROSITE-ProRule" id="PRU00175"/>
    </source>
</evidence>
<dbReference type="InterPro" id="IPR013083">
    <property type="entry name" value="Znf_RING/FYVE/PHD"/>
</dbReference>
<dbReference type="InterPro" id="IPR001841">
    <property type="entry name" value="Znf_RING"/>
</dbReference>
<dbReference type="SUPFAM" id="SSF57850">
    <property type="entry name" value="RING/U-box"/>
    <property type="match status" value="1"/>
</dbReference>
<evidence type="ECO:0000256" key="2">
    <source>
        <dbReference type="ARBA" id="ARBA00022771"/>
    </source>
</evidence>
<dbReference type="PROSITE" id="PS50089">
    <property type="entry name" value="ZF_RING_2"/>
    <property type="match status" value="1"/>
</dbReference>
<feature type="domain" description="RING-type" evidence="5">
    <location>
        <begin position="89"/>
        <end position="134"/>
    </location>
</feature>
<accession>A0A812NEG8</accession>
<dbReference type="SMART" id="SM00184">
    <property type="entry name" value="RING"/>
    <property type="match status" value="1"/>
</dbReference>
<sequence length="140" mass="15831">MIFFGTLVRMRLQRCRSELMQVEVASTPDIRQRLWATAFYESLHAAKHDFHCMQIQLQDPCRGPTKTVLDKASVLDPANAEARDVQSTCLCCLEDFEDSAVVALLPCGHIFHEACIMAWTVAKRRASRACPVCRANFMVL</sequence>
<gene>
    <name evidence="6" type="primary">Rnf103</name>
    <name evidence="6" type="ORF">SNAT2548_LOCUS16233</name>
</gene>
<dbReference type="Gene3D" id="3.30.40.10">
    <property type="entry name" value="Zinc/RING finger domain, C3HC4 (zinc finger)"/>
    <property type="match status" value="1"/>
</dbReference>
<comment type="caution">
    <text evidence="6">The sequence shown here is derived from an EMBL/GenBank/DDBJ whole genome shotgun (WGS) entry which is preliminary data.</text>
</comment>
<keyword evidence="7" id="KW-1185">Reference proteome</keyword>
<dbReference type="EMBL" id="CAJNDS010002078">
    <property type="protein sequence ID" value="CAE7309070.1"/>
    <property type="molecule type" value="Genomic_DNA"/>
</dbReference>
<reference evidence="6" key="1">
    <citation type="submission" date="2021-02" db="EMBL/GenBank/DDBJ databases">
        <authorList>
            <person name="Dougan E. K."/>
            <person name="Rhodes N."/>
            <person name="Thang M."/>
            <person name="Chan C."/>
        </authorList>
    </citation>
    <scope>NUCLEOTIDE SEQUENCE</scope>
</reference>
<organism evidence="6 7">
    <name type="scientific">Symbiodinium natans</name>
    <dbReference type="NCBI Taxonomy" id="878477"/>
    <lineage>
        <taxon>Eukaryota</taxon>
        <taxon>Sar</taxon>
        <taxon>Alveolata</taxon>
        <taxon>Dinophyceae</taxon>
        <taxon>Suessiales</taxon>
        <taxon>Symbiodiniaceae</taxon>
        <taxon>Symbiodinium</taxon>
    </lineage>
</organism>
<protein>
    <submittedName>
        <fullName evidence="6">Rnf103 protein</fullName>
    </submittedName>
</protein>
<keyword evidence="3" id="KW-0862">Zinc</keyword>
<dbReference type="InterPro" id="IPR051834">
    <property type="entry name" value="RING_finger_E3_ligase"/>
</dbReference>
<dbReference type="GO" id="GO:0006511">
    <property type="term" value="P:ubiquitin-dependent protein catabolic process"/>
    <property type="evidence" value="ECO:0007669"/>
    <property type="project" value="TreeGrafter"/>
</dbReference>
<dbReference type="Proteomes" id="UP000604046">
    <property type="component" value="Unassembled WGS sequence"/>
</dbReference>
<dbReference type="GO" id="GO:0008270">
    <property type="term" value="F:zinc ion binding"/>
    <property type="evidence" value="ECO:0007669"/>
    <property type="project" value="UniProtKB-KW"/>
</dbReference>
<evidence type="ECO:0000259" key="5">
    <source>
        <dbReference type="PROSITE" id="PS50089"/>
    </source>
</evidence>
<dbReference type="Pfam" id="PF13639">
    <property type="entry name" value="zf-RING_2"/>
    <property type="match status" value="1"/>
</dbReference>
<proteinExistence type="predicted"/>
<dbReference type="OrthoDB" id="21204at2759"/>